<dbReference type="Proteomes" id="UP000233469">
    <property type="component" value="Unassembled WGS sequence"/>
</dbReference>
<dbReference type="AlphaFoldDB" id="A0A2N1NSP1"/>
<comment type="caution">
    <text evidence="2">The sequence shown here is derived from an EMBL/GenBank/DDBJ whole genome shotgun (WGS) entry which is preliminary data.</text>
</comment>
<accession>A0A2N1NSP1</accession>
<evidence type="ECO:0008006" key="4">
    <source>
        <dbReference type="Google" id="ProtNLM"/>
    </source>
</evidence>
<name>A0A2N1NSP1_9GLOM</name>
<protein>
    <recommendedName>
        <fullName evidence="4">PWWP domain-containing protein</fullName>
    </recommendedName>
</protein>
<gene>
    <name evidence="2" type="ORF">RhiirC2_128580</name>
</gene>
<dbReference type="CDD" id="cd05162">
    <property type="entry name" value="PWWP"/>
    <property type="match status" value="1"/>
</dbReference>
<proteinExistence type="predicted"/>
<evidence type="ECO:0000313" key="3">
    <source>
        <dbReference type="Proteomes" id="UP000233469"/>
    </source>
</evidence>
<feature type="compositionally biased region" description="Basic and acidic residues" evidence="1">
    <location>
        <begin position="77"/>
        <end position="105"/>
    </location>
</feature>
<sequence>MKTRRRITRRQKNRNTKTEEESETNTIKMQIDNDGQYVELENIQLEEDHIMEGESLEPEPSLHDSPEDVMDSPGLEETSRILKDDNNSEEELQHPEENNEVVKSEDDNDIDEGGGTVTRKFTRSTRRPRVIITPKKQQTRKSQRKSTRGSTKSWESEYEFKGRDIVFVDPLDDKAEFWWPAMIVPNDEIDESMDVDGKLEENLFAGKYLVRYFEDMT</sequence>
<feature type="compositionally biased region" description="Basic residues" evidence="1">
    <location>
        <begin position="1"/>
        <end position="15"/>
    </location>
</feature>
<reference evidence="2 3" key="1">
    <citation type="submission" date="2016-04" db="EMBL/GenBank/DDBJ databases">
        <title>Genome analyses suggest a sexual origin of heterokaryosis in a supposedly ancient asexual fungus.</title>
        <authorList>
            <person name="Ropars J."/>
            <person name="Sedzielewska K."/>
            <person name="Noel J."/>
            <person name="Charron P."/>
            <person name="Farinelli L."/>
            <person name="Marton T."/>
            <person name="Kruger M."/>
            <person name="Pelin A."/>
            <person name="Brachmann A."/>
            <person name="Corradi N."/>
        </authorList>
    </citation>
    <scope>NUCLEOTIDE SEQUENCE [LARGE SCALE GENOMIC DNA]</scope>
    <source>
        <strain evidence="2 3">C2</strain>
    </source>
</reference>
<evidence type="ECO:0000256" key="1">
    <source>
        <dbReference type="SAM" id="MobiDB-lite"/>
    </source>
</evidence>
<dbReference type="VEuPathDB" id="FungiDB:FUN_024612"/>
<feature type="region of interest" description="Disordered" evidence="1">
    <location>
        <begin position="47"/>
        <end position="128"/>
    </location>
</feature>
<dbReference type="VEuPathDB" id="FungiDB:RhiirFUN_004102"/>
<feature type="region of interest" description="Disordered" evidence="1">
    <location>
        <begin position="133"/>
        <end position="152"/>
    </location>
</feature>
<feature type="compositionally biased region" description="Basic residues" evidence="1">
    <location>
        <begin position="137"/>
        <end position="147"/>
    </location>
</feature>
<dbReference type="VEuPathDB" id="FungiDB:RhiirA1_541303"/>
<feature type="region of interest" description="Disordered" evidence="1">
    <location>
        <begin position="1"/>
        <end position="30"/>
    </location>
</feature>
<evidence type="ECO:0000313" key="2">
    <source>
        <dbReference type="EMBL" id="PKK76905.1"/>
    </source>
</evidence>
<organism evidence="2 3">
    <name type="scientific">Rhizophagus irregularis</name>
    <dbReference type="NCBI Taxonomy" id="588596"/>
    <lineage>
        <taxon>Eukaryota</taxon>
        <taxon>Fungi</taxon>
        <taxon>Fungi incertae sedis</taxon>
        <taxon>Mucoromycota</taxon>
        <taxon>Glomeromycotina</taxon>
        <taxon>Glomeromycetes</taxon>
        <taxon>Glomerales</taxon>
        <taxon>Glomeraceae</taxon>
        <taxon>Rhizophagus</taxon>
    </lineage>
</organism>
<reference evidence="2 3" key="2">
    <citation type="submission" date="2017-10" db="EMBL/GenBank/DDBJ databases">
        <title>Extensive intraspecific genome diversity in a model arbuscular mycorrhizal fungus.</title>
        <authorList>
            <person name="Chen E.C.H."/>
            <person name="Morin E."/>
            <person name="Baudet D."/>
            <person name="Noel J."/>
            <person name="Ndikumana S."/>
            <person name="Charron P."/>
            <person name="St-Onge C."/>
            <person name="Giorgi J."/>
            <person name="Grigoriev I.V."/>
            <person name="Roux C."/>
            <person name="Martin F.M."/>
            <person name="Corradi N."/>
        </authorList>
    </citation>
    <scope>NUCLEOTIDE SEQUENCE [LARGE SCALE GENOMIC DNA]</scope>
    <source>
        <strain evidence="2 3">C2</strain>
    </source>
</reference>
<dbReference type="EMBL" id="LLXL01000158">
    <property type="protein sequence ID" value="PKK76905.1"/>
    <property type="molecule type" value="Genomic_DNA"/>
</dbReference>